<sequence length="375" mass="43240">MQHTSVKFNTTDNLEFISELRKKVNQHFKTNKISKYANNSMRLKTTFMLLLYFVPLIFLISGAVTTLSAALINFIIMGFGMAGIGLCVMHDANHGVYSKEQWVNKVLGFTANFLGAYHINWKIQHNVLHHSFTNVDEHDEDIDKKGVIRFSPHQKRKSAFRFQAYYAPFLYGFMTFYWLVAKDIDQLIRYNKRNLLKCQGLTFAKGISLMLFNKAWYIGLTLILPILISGIIWWQVLLCFLLMQFISGLVLALVFQPAHVIEATDFYKTDENGSLENNWAIHQLRTTSNFANSSPWFSWLIGGLNYQIEHHLFPNICHIHYHKIAPIVKETALKYDIPYHHQRSFGSAIVSHFSLLNQLGTGSYDKAKVKETAFA</sequence>
<keyword evidence="1" id="KW-1133">Transmembrane helix</keyword>
<gene>
    <name evidence="3" type="ORF">GCM10011506_37370</name>
</gene>
<dbReference type="Pfam" id="PF00487">
    <property type="entry name" value="FA_desaturase"/>
    <property type="match status" value="1"/>
</dbReference>
<feature type="transmembrane region" description="Helical" evidence="1">
    <location>
        <begin position="70"/>
        <end position="90"/>
    </location>
</feature>
<feature type="transmembrane region" description="Helical" evidence="1">
    <location>
        <begin position="102"/>
        <end position="119"/>
    </location>
</feature>
<dbReference type="PIRSF" id="PIRSF015921">
    <property type="entry name" value="FA_sphinglp_des"/>
    <property type="match status" value="1"/>
</dbReference>
<keyword evidence="1" id="KW-0812">Transmembrane</keyword>
<feature type="transmembrane region" description="Helical" evidence="1">
    <location>
        <begin position="45"/>
        <end position="64"/>
    </location>
</feature>
<dbReference type="Proteomes" id="UP000636010">
    <property type="component" value="Unassembled WGS sequence"/>
</dbReference>
<protein>
    <submittedName>
        <fullName evidence="3">Fatty acid desaturase</fullName>
    </submittedName>
</protein>
<organism evidence="3 4">
    <name type="scientific">Marivirga lumbricoides</name>
    <dbReference type="NCBI Taxonomy" id="1046115"/>
    <lineage>
        <taxon>Bacteria</taxon>
        <taxon>Pseudomonadati</taxon>
        <taxon>Bacteroidota</taxon>
        <taxon>Cytophagia</taxon>
        <taxon>Cytophagales</taxon>
        <taxon>Marivirgaceae</taxon>
        <taxon>Marivirga</taxon>
    </lineage>
</organism>
<accession>A0ABQ1N021</accession>
<evidence type="ECO:0000313" key="4">
    <source>
        <dbReference type="Proteomes" id="UP000636010"/>
    </source>
</evidence>
<dbReference type="CDD" id="cd03506">
    <property type="entry name" value="Delta6-FADS-like"/>
    <property type="match status" value="1"/>
</dbReference>
<dbReference type="PANTHER" id="PTHR19353:SF19">
    <property type="entry name" value="DELTA(5) FATTY ACID DESATURASE C-RELATED"/>
    <property type="match status" value="1"/>
</dbReference>
<keyword evidence="1" id="KW-0472">Membrane</keyword>
<name>A0ABQ1N021_9BACT</name>
<feature type="transmembrane region" description="Helical" evidence="1">
    <location>
        <begin position="164"/>
        <end position="181"/>
    </location>
</feature>
<evidence type="ECO:0000313" key="3">
    <source>
        <dbReference type="EMBL" id="GGC48270.1"/>
    </source>
</evidence>
<proteinExistence type="predicted"/>
<dbReference type="InterPro" id="IPR005804">
    <property type="entry name" value="FA_desaturase_dom"/>
</dbReference>
<evidence type="ECO:0000259" key="2">
    <source>
        <dbReference type="Pfam" id="PF00487"/>
    </source>
</evidence>
<keyword evidence="4" id="KW-1185">Reference proteome</keyword>
<dbReference type="PANTHER" id="PTHR19353">
    <property type="entry name" value="FATTY ACID DESATURASE 2"/>
    <property type="match status" value="1"/>
</dbReference>
<feature type="transmembrane region" description="Helical" evidence="1">
    <location>
        <begin position="202"/>
        <end position="226"/>
    </location>
</feature>
<feature type="domain" description="Fatty acid desaturase" evidence="2">
    <location>
        <begin position="70"/>
        <end position="342"/>
    </location>
</feature>
<dbReference type="RefSeq" id="WP_188466457.1">
    <property type="nucleotide sequence ID" value="NZ_BAABHU010000013.1"/>
</dbReference>
<dbReference type="InterPro" id="IPR012171">
    <property type="entry name" value="Fatty_acid_desaturase"/>
</dbReference>
<comment type="caution">
    <text evidence="3">The sequence shown here is derived from an EMBL/GenBank/DDBJ whole genome shotgun (WGS) entry which is preliminary data.</text>
</comment>
<dbReference type="EMBL" id="BMEC01000013">
    <property type="protein sequence ID" value="GGC48270.1"/>
    <property type="molecule type" value="Genomic_DNA"/>
</dbReference>
<evidence type="ECO:0000256" key="1">
    <source>
        <dbReference type="SAM" id="Phobius"/>
    </source>
</evidence>
<reference evidence="4" key="1">
    <citation type="journal article" date="2019" name="Int. J. Syst. Evol. Microbiol.">
        <title>The Global Catalogue of Microorganisms (GCM) 10K type strain sequencing project: providing services to taxonomists for standard genome sequencing and annotation.</title>
        <authorList>
            <consortium name="The Broad Institute Genomics Platform"/>
            <consortium name="The Broad Institute Genome Sequencing Center for Infectious Disease"/>
            <person name="Wu L."/>
            <person name="Ma J."/>
        </authorList>
    </citation>
    <scope>NUCLEOTIDE SEQUENCE [LARGE SCALE GENOMIC DNA]</scope>
    <source>
        <strain evidence="4">CGMCC 1.10832</strain>
    </source>
</reference>